<gene>
    <name evidence="2" type="ORF">BLA29_004551</name>
</gene>
<name>A0A1Y3BMM9_EURMA</name>
<proteinExistence type="predicted"/>
<accession>A0A1Y3BMM9</accession>
<protein>
    <submittedName>
        <fullName evidence="2">E3 ubiquitin-protein ligase RNF13-like protein</fullName>
    </submittedName>
</protein>
<dbReference type="OrthoDB" id="8062037at2759"/>
<feature type="chain" id="PRO_5013164233" evidence="1">
    <location>
        <begin position="23"/>
        <end position="123"/>
    </location>
</feature>
<sequence>MHPQSIIIAIIILVQLQSLIWADIAVISYTPPIPEDGIYGALTLASPMDACGPINQPPSSSNNHNTTIVNWFVLAWRSSSFHTKCSNREKIQNAVNAGYKAIILYSPMDFYQTSFIYSPSERK</sequence>
<keyword evidence="1" id="KW-0732">Signal</keyword>
<reference evidence="2 3" key="1">
    <citation type="submission" date="2017-03" db="EMBL/GenBank/DDBJ databases">
        <title>Genome Survey of Euroglyphus maynei.</title>
        <authorList>
            <person name="Arlian L.G."/>
            <person name="Morgan M.S."/>
            <person name="Rider S.D."/>
        </authorList>
    </citation>
    <scope>NUCLEOTIDE SEQUENCE [LARGE SCALE GENOMIC DNA]</scope>
    <source>
        <strain evidence="2">Arlian Lab</strain>
        <tissue evidence="2">Whole body</tissue>
    </source>
</reference>
<feature type="signal peptide" evidence="1">
    <location>
        <begin position="1"/>
        <end position="22"/>
    </location>
</feature>
<dbReference type="EMBL" id="MUJZ01014547">
    <property type="protein sequence ID" value="OTF81254.1"/>
    <property type="molecule type" value="Genomic_DNA"/>
</dbReference>
<evidence type="ECO:0000313" key="3">
    <source>
        <dbReference type="Proteomes" id="UP000194236"/>
    </source>
</evidence>
<organism evidence="2 3">
    <name type="scientific">Euroglyphus maynei</name>
    <name type="common">Mayne's house dust mite</name>
    <dbReference type="NCBI Taxonomy" id="6958"/>
    <lineage>
        <taxon>Eukaryota</taxon>
        <taxon>Metazoa</taxon>
        <taxon>Ecdysozoa</taxon>
        <taxon>Arthropoda</taxon>
        <taxon>Chelicerata</taxon>
        <taxon>Arachnida</taxon>
        <taxon>Acari</taxon>
        <taxon>Acariformes</taxon>
        <taxon>Sarcoptiformes</taxon>
        <taxon>Astigmata</taxon>
        <taxon>Psoroptidia</taxon>
        <taxon>Analgoidea</taxon>
        <taxon>Pyroglyphidae</taxon>
        <taxon>Pyroglyphinae</taxon>
        <taxon>Euroglyphus</taxon>
    </lineage>
</organism>
<dbReference type="Gene3D" id="3.50.30.30">
    <property type="match status" value="1"/>
</dbReference>
<dbReference type="Proteomes" id="UP000194236">
    <property type="component" value="Unassembled WGS sequence"/>
</dbReference>
<comment type="caution">
    <text evidence="2">The sequence shown here is derived from an EMBL/GenBank/DDBJ whole genome shotgun (WGS) entry which is preliminary data.</text>
</comment>
<keyword evidence="3" id="KW-1185">Reference proteome</keyword>
<evidence type="ECO:0000313" key="2">
    <source>
        <dbReference type="EMBL" id="OTF81254.1"/>
    </source>
</evidence>
<evidence type="ECO:0000256" key="1">
    <source>
        <dbReference type="SAM" id="SignalP"/>
    </source>
</evidence>
<dbReference type="AlphaFoldDB" id="A0A1Y3BMM9"/>